<gene>
    <name evidence="3" type="ORF">Q2362_07440</name>
</gene>
<protein>
    <submittedName>
        <fullName evidence="3">Glycosyltransferase family 9 protein</fullName>
        <ecNumber evidence="3">2.4.-.-</ecNumber>
    </submittedName>
</protein>
<dbReference type="Proteomes" id="UP001171111">
    <property type="component" value="Unassembled WGS sequence"/>
</dbReference>
<dbReference type="Pfam" id="PF01075">
    <property type="entry name" value="Glyco_transf_9"/>
    <property type="match status" value="1"/>
</dbReference>
<accession>A0ABT8T852</accession>
<proteinExistence type="predicted"/>
<dbReference type="EMBL" id="JAULJQ010000009">
    <property type="protein sequence ID" value="MDO2409925.1"/>
    <property type="molecule type" value="Genomic_DNA"/>
</dbReference>
<dbReference type="CDD" id="cd03789">
    <property type="entry name" value="GT9_LPS_heptosyltransferase"/>
    <property type="match status" value="1"/>
</dbReference>
<evidence type="ECO:0000313" key="4">
    <source>
        <dbReference type="Proteomes" id="UP001171111"/>
    </source>
</evidence>
<dbReference type="RefSeq" id="WP_302244697.1">
    <property type="nucleotide sequence ID" value="NZ_JAULJQ010000009.1"/>
</dbReference>
<dbReference type="InterPro" id="IPR051199">
    <property type="entry name" value="LPS_LOS_Heptosyltrfase"/>
</dbReference>
<keyword evidence="1 3" id="KW-0328">Glycosyltransferase</keyword>
<dbReference type="InterPro" id="IPR002201">
    <property type="entry name" value="Glyco_trans_9"/>
</dbReference>
<organism evidence="3 4">
    <name type="scientific">Campylobacter magnus</name>
    <dbReference type="NCBI Taxonomy" id="3026462"/>
    <lineage>
        <taxon>Bacteria</taxon>
        <taxon>Pseudomonadati</taxon>
        <taxon>Campylobacterota</taxon>
        <taxon>Epsilonproteobacteria</taxon>
        <taxon>Campylobacterales</taxon>
        <taxon>Campylobacteraceae</taxon>
        <taxon>Campylobacter</taxon>
    </lineage>
</organism>
<dbReference type="EC" id="2.4.-.-" evidence="3"/>
<sequence>MRVFIELPTWLGDSVMASAAIENIVANYKEAKITFFGKGAACELFSALPNCELLITDNSKSSKSRLLWLYSLAKKLQNYDIALSFRSHFASKFLLFFIKAKKKALFKYQKNELHQVEKYLNFVNLALKLKSLNKTLKLHFAPYSYARQTLGLNPGASYGSAKRWGAEKFATLASALASKYDIIIFGGKGEEEICAKISAILEQSNIAHQNLCAKTSIKELAEHIAGLSLFITNDSGPMHIASAFGVKTLAIFGPTNWIETAPYDKENSRILRLNLPCSPCMKRVCPLGHHACMDKLTAQMALAKLSELGIKPS</sequence>
<evidence type="ECO:0000256" key="2">
    <source>
        <dbReference type="ARBA" id="ARBA00022679"/>
    </source>
</evidence>
<comment type="caution">
    <text evidence="3">The sequence shown here is derived from an EMBL/GenBank/DDBJ whole genome shotgun (WGS) entry which is preliminary data.</text>
</comment>
<dbReference type="PANTHER" id="PTHR30160:SF7">
    <property type="entry name" value="ADP-HEPTOSE--LPS HEPTOSYLTRANSFERASE 2"/>
    <property type="match status" value="1"/>
</dbReference>
<reference evidence="3 4" key="1">
    <citation type="submission" date="2023-06" db="EMBL/GenBank/DDBJ databases">
        <title>Campylobacter magnum sp. nov., isolated from cecal contents of domestic pigs (Sus scrofa domesticus).</title>
        <authorList>
            <person name="Papic B."/>
            <person name="Gruntar I."/>
        </authorList>
    </citation>
    <scope>NUCLEOTIDE SEQUENCE [LARGE SCALE GENOMIC DNA]</scope>
    <source>
        <strain evidence="4">34484-21</strain>
    </source>
</reference>
<keyword evidence="2 3" id="KW-0808">Transferase</keyword>
<evidence type="ECO:0000313" key="3">
    <source>
        <dbReference type="EMBL" id="MDO2409925.1"/>
    </source>
</evidence>
<dbReference type="PANTHER" id="PTHR30160">
    <property type="entry name" value="TETRAACYLDISACCHARIDE 4'-KINASE-RELATED"/>
    <property type="match status" value="1"/>
</dbReference>
<evidence type="ECO:0000256" key="1">
    <source>
        <dbReference type="ARBA" id="ARBA00022676"/>
    </source>
</evidence>
<name>A0ABT8T852_9BACT</name>
<dbReference type="SUPFAM" id="SSF53756">
    <property type="entry name" value="UDP-Glycosyltransferase/glycogen phosphorylase"/>
    <property type="match status" value="1"/>
</dbReference>
<keyword evidence="4" id="KW-1185">Reference proteome</keyword>
<dbReference type="Gene3D" id="3.40.50.2000">
    <property type="entry name" value="Glycogen Phosphorylase B"/>
    <property type="match status" value="2"/>
</dbReference>
<dbReference type="GO" id="GO:0016757">
    <property type="term" value="F:glycosyltransferase activity"/>
    <property type="evidence" value="ECO:0007669"/>
    <property type="project" value="UniProtKB-KW"/>
</dbReference>